<organism evidence="4 5">
    <name type="scientific">Arthrobacter cupressi</name>
    <dbReference type="NCBI Taxonomy" id="1045773"/>
    <lineage>
        <taxon>Bacteria</taxon>
        <taxon>Bacillati</taxon>
        <taxon>Actinomycetota</taxon>
        <taxon>Actinomycetes</taxon>
        <taxon>Micrococcales</taxon>
        <taxon>Micrococcaceae</taxon>
        <taxon>Arthrobacter</taxon>
    </lineage>
</organism>
<dbReference type="InterPro" id="IPR014756">
    <property type="entry name" value="Ig_E-set"/>
</dbReference>
<dbReference type="SUPFAM" id="SSF51445">
    <property type="entry name" value="(Trans)glycosidases"/>
    <property type="match status" value="1"/>
</dbReference>
<dbReference type="CDD" id="cd11338">
    <property type="entry name" value="AmyAc_CMD"/>
    <property type="match status" value="1"/>
</dbReference>
<sequence>MRFGEGMSMLGFEAHHDGSPLYLPDGPVPLGGTTRVRIRTWAGSAVGNAGGTSDGGRPAAVERVWLRTLEDGEPRFAEARHLGVEDGWDWWEAELRAVNPLARYRFLLREADGRSSWLNAAGPHPQDVPDAQDFRLSTAPAGPDWAAGAVMYQVFPDRFARSAAADTRPAPDWAVPADWDADVEYRGPETPLQFFGGDLDGVRERLDHLAGLGVEILYLTPFFPSASNHRYDAESFRRVDPLLGGDEALIRLVQACHERGIRVIGDLTTNHTGDTHEWFRTALADPGAAERSYYYFGADGGYESWWGVPSLPKLDWASDGLRRDFVEGPKSVVAHWLNEPFRLDGWRVDVGNMTGRLGAADWNHDVGALVRHTALEACPGALLVAESTNDAAPDFQGDTYHGSMSYASFTRPLWAWLTDGTAVNFFGSPLPCPPRIPASQFVAEYRAFAAAYPWTARLHSLVAIDTHDTARAATAMIPGGQAVAAVLSFTLPGMPTVFAGDEFGLEGMNGEHSRTPMPWDEPHRVVQDLRGLYSALSALRGEPVLRTGSLRWLHAGGDTLAFVRELDGTAALVVAARDEADVVLPPGLLPAGLAAGTDAALAVGRIALTADGDGGIRLRAAGPAAAVWLLS</sequence>
<accession>A0A1G8HRH7</accession>
<dbReference type="InterPro" id="IPR017853">
    <property type="entry name" value="GH"/>
</dbReference>
<dbReference type="SUPFAM" id="SSF81296">
    <property type="entry name" value="E set domains"/>
    <property type="match status" value="1"/>
</dbReference>
<evidence type="ECO:0000256" key="1">
    <source>
        <dbReference type="ARBA" id="ARBA00022801"/>
    </source>
</evidence>
<keyword evidence="2" id="KW-0326">Glycosidase</keyword>
<dbReference type="Gene3D" id="3.20.20.80">
    <property type="entry name" value="Glycosidases"/>
    <property type="match status" value="1"/>
</dbReference>
<evidence type="ECO:0000313" key="5">
    <source>
        <dbReference type="Proteomes" id="UP000182130"/>
    </source>
</evidence>
<dbReference type="GO" id="GO:0004553">
    <property type="term" value="F:hydrolase activity, hydrolyzing O-glycosyl compounds"/>
    <property type="evidence" value="ECO:0007669"/>
    <property type="project" value="InterPro"/>
</dbReference>
<dbReference type="GO" id="GO:0005975">
    <property type="term" value="P:carbohydrate metabolic process"/>
    <property type="evidence" value="ECO:0007669"/>
    <property type="project" value="InterPro"/>
</dbReference>
<protein>
    <submittedName>
        <fullName evidence="4">Alpha-glucosidase</fullName>
    </submittedName>
</protein>
<feature type="domain" description="Glycosyl hydrolase family 13 catalytic" evidence="3">
    <location>
        <begin position="153"/>
        <end position="540"/>
    </location>
</feature>
<gene>
    <name evidence="4" type="ORF">SAMN05216555_10110</name>
</gene>
<keyword evidence="5" id="KW-1185">Reference proteome</keyword>
<dbReference type="Proteomes" id="UP000182130">
    <property type="component" value="Unassembled WGS sequence"/>
</dbReference>
<name>A0A1G8HRH7_9MICC</name>
<keyword evidence="1" id="KW-0378">Hydrolase</keyword>
<dbReference type="Pfam" id="PF00128">
    <property type="entry name" value="Alpha-amylase"/>
    <property type="match status" value="1"/>
</dbReference>
<dbReference type="AlphaFoldDB" id="A0A1G8HRH7"/>
<evidence type="ECO:0000256" key="2">
    <source>
        <dbReference type="ARBA" id="ARBA00023295"/>
    </source>
</evidence>
<dbReference type="PANTHER" id="PTHR10357:SF210">
    <property type="entry name" value="MALTODEXTRIN GLUCOSIDASE"/>
    <property type="match status" value="1"/>
</dbReference>
<dbReference type="STRING" id="1045773.SAMN05216555_10110"/>
<reference evidence="5" key="1">
    <citation type="submission" date="2016-10" db="EMBL/GenBank/DDBJ databases">
        <authorList>
            <person name="Varghese N."/>
            <person name="Submissions S."/>
        </authorList>
    </citation>
    <scope>NUCLEOTIDE SEQUENCE [LARGE SCALE GENOMIC DNA]</scope>
    <source>
        <strain evidence="5">CGMCC 1.10783</strain>
    </source>
</reference>
<dbReference type="InterPro" id="IPR006047">
    <property type="entry name" value="GH13_cat_dom"/>
</dbReference>
<dbReference type="CDD" id="cd02857">
    <property type="entry name" value="E_set_CDase_PDE_N"/>
    <property type="match status" value="1"/>
</dbReference>
<dbReference type="SMART" id="SM00642">
    <property type="entry name" value="Aamy"/>
    <property type="match status" value="1"/>
</dbReference>
<dbReference type="EMBL" id="FNEI01000001">
    <property type="protein sequence ID" value="SDI09266.1"/>
    <property type="molecule type" value="Genomic_DNA"/>
</dbReference>
<proteinExistence type="predicted"/>
<dbReference type="InterPro" id="IPR004185">
    <property type="entry name" value="Glyco_hydro_13_lg-like_dom"/>
</dbReference>
<evidence type="ECO:0000259" key="3">
    <source>
        <dbReference type="SMART" id="SM00642"/>
    </source>
</evidence>
<evidence type="ECO:0000313" key="4">
    <source>
        <dbReference type="EMBL" id="SDI09266.1"/>
    </source>
</evidence>
<dbReference type="PANTHER" id="PTHR10357">
    <property type="entry name" value="ALPHA-AMYLASE FAMILY MEMBER"/>
    <property type="match status" value="1"/>
</dbReference>